<gene>
    <name evidence="4" type="ORF">JIN87_04640</name>
</gene>
<dbReference type="CDD" id="cd00161">
    <property type="entry name" value="beta-trefoil_Ricin-like"/>
    <property type="match status" value="1"/>
</dbReference>
<dbReference type="InterPro" id="IPR013783">
    <property type="entry name" value="Ig-like_fold"/>
</dbReference>
<reference evidence="4" key="1">
    <citation type="submission" date="2021-01" db="EMBL/GenBank/DDBJ databases">
        <title>Modified the classification status of verrucomicrobia.</title>
        <authorList>
            <person name="Feng X."/>
        </authorList>
    </citation>
    <scope>NUCLEOTIDE SEQUENCE</scope>
    <source>
        <strain evidence="4">KCTC 13126</strain>
    </source>
</reference>
<dbReference type="InterPro" id="IPR017853">
    <property type="entry name" value="GH"/>
</dbReference>
<dbReference type="SUPFAM" id="SSF49265">
    <property type="entry name" value="Fibronectin type III"/>
    <property type="match status" value="1"/>
</dbReference>
<evidence type="ECO:0000313" key="5">
    <source>
        <dbReference type="Proteomes" id="UP000617628"/>
    </source>
</evidence>
<accession>A0A934VQ32</accession>
<dbReference type="PROSITE" id="PS50231">
    <property type="entry name" value="RICIN_B_LECTIN"/>
    <property type="match status" value="1"/>
</dbReference>
<dbReference type="InterPro" id="IPR006558">
    <property type="entry name" value="LamG-like"/>
</dbReference>
<keyword evidence="5" id="KW-1185">Reference proteome</keyword>
<evidence type="ECO:0000313" key="4">
    <source>
        <dbReference type="EMBL" id="MBK1876143.1"/>
    </source>
</evidence>
<dbReference type="AlphaFoldDB" id="A0A934VQ32"/>
<dbReference type="Pfam" id="PF13385">
    <property type="entry name" value="Laminin_G_3"/>
    <property type="match status" value="1"/>
</dbReference>
<evidence type="ECO:0000256" key="1">
    <source>
        <dbReference type="ARBA" id="ARBA00022729"/>
    </source>
</evidence>
<dbReference type="Pfam" id="PF14200">
    <property type="entry name" value="RicinB_lectin_2"/>
    <property type="match status" value="1"/>
</dbReference>
<comment type="caution">
    <text evidence="4">The sequence shown here is derived from an EMBL/GenBank/DDBJ whole genome shotgun (WGS) entry which is preliminary data.</text>
</comment>
<dbReference type="RefSeq" id="WP_200354360.1">
    <property type="nucleotide sequence ID" value="NZ_JAENIL010000006.1"/>
</dbReference>
<dbReference type="Gene3D" id="2.60.120.200">
    <property type="match status" value="1"/>
</dbReference>
<dbReference type="InterPro" id="IPR000772">
    <property type="entry name" value="Ricin_B_lectin"/>
</dbReference>
<feature type="domain" description="Fibronectin type-III" evidence="3">
    <location>
        <begin position="535"/>
        <end position="628"/>
    </location>
</feature>
<dbReference type="InterPro" id="IPR036116">
    <property type="entry name" value="FN3_sf"/>
</dbReference>
<keyword evidence="1" id="KW-0732">Signal</keyword>
<dbReference type="SUPFAM" id="SSF49899">
    <property type="entry name" value="Concanavalin A-like lectins/glucanases"/>
    <property type="match status" value="1"/>
</dbReference>
<dbReference type="SMART" id="SM00560">
    <property type="entry name" value="LamGL"/>
    <property type="match status" value="1"/>
</dbReference>
<dbReference type="InterPro" id="IPR035992">
    <property type="entry name" value="Ricin_B-like_lectins"/>
</dbReference>
<name>A0A934VQ32_9BACT</name>
<dbReference type="SUPFAM" id="SSF50370">
    <property type="entry name" value="Ricin B-like lectins"/>
    <property type="match status" value="1"/>
</dbReference>
<dbReference type="Proteomes" id="UP000617628">
    <property type="component" value="Unassembled WGS sequence"/>
</dbReference>
<dbReference type="Gene3D" id="2.80.10.50">
    <property type="match status" value="1"/>
</dbReference>
<proteinExistence type="predicted"/>
<sequence>MMLTLNEVKRFYCVLCLLVLMQTGVTVMAQERHVLFDTSSTGEDRRIEKWGLELTWPSSDNARRTIEFMGQDMIDFARVGFHADAPLVDGQLTSATKSRLDEMAELAVLVGNEKPWALMPATESGVDAWYKSGSQVVPERWIQGLKATMDYYDHEFRLLEPFNEPDYPWGQGTKQDYADIFQLLESDSYFDEVSLVGPSTLNSDRASEWYEGIKERADYGSTHSLDGSMETYISFIEGVISDGKKAINPEAHNVVEVLAGAEYGITEAMWWAAAERARSSFVKANKGVRIGYSEHRDKWTAAAVYRDPDGDMLGFVGSAERQSRTTGYQFVSLDREVFFDGYGPTRFFMIDAPGGTGYQQNQPNAERVISIDWGEDVQPVIDGRYQIVNRNSSLVMEVAGGSTGDGANIQQGAPSGGVFQQWDVVPLDDRHGGDYSYFSMKAAHSGKSADVRDWSLSSGGNVNQWLDYGNENQEWFFEYVADGYFYIRSRWSGKYLEVASASLESGGNIRQADFDGGSHQQWRLLPAGAAVEFVAPSAPVGLETNAGSASVALRWTANGEADLAGYNVYCSLSPEGPFELIARGLTESAFVDRAANQAAPYYYRLKAVDESLNRSSDSEVVSGQPRLSASLVASYEFEEDFVDASENGNDLEIIGSLSFEEGKLGERALSFSGNGSYARLPATVANFETLTVAAWVKWGGGIAEQRVFDFSRSPESGFHLSTGPFGEGMEWVGGHAGESWSVQGPEFAADTWTHVAVTLDGAEARLYVDGTLTGSAAVSHLPLDIAPVLNQLGRSSFDTAAARFVGCLDDVRVYNYALAEVQVDALFEGRSLSPAEAWRLSFFGSGEATGEAADDADPDEDGIVNLAERAYGGNPLESDVWIQPRLDESGTLLSLIYRRSRTASDLLFKVLENSELESGWKVSAGESEVIGVDGSVDTLRFTRLVDDEESVFLKLQVEQL</sequence>
<keyword evidence="2" id="KW-1015">Disulfide bond</keyword>
<dbReference type="PROSITE" id="PS50853">
    <property type="entry name" value="FN3"/>
    <property type="match status" value="1"/>
</dbReference>
<dbReference type="InterPro" id="IPR003961">
    <property type="entry name" value="FN3_dom"/>
</dbReference>
<evidence type="ECO:0000256" key="2">
    <source>
        <dbReference type="ARBA" id="ARBA00023157"/>
    </source>
</evidence>
<dbReference type="SUPFAM" id="SSF51445">
    <property type="entry name" value="(Trans)glycosidases"/>
    <property type="match status" value="1"/>
</dbReference>
<organism evidence="4 5">
    <name type="scientific">Pelagicoccus mobilis</name>
    <dbReference type="NCBI Taxonomy" id="415221"/>
    <lineage>
        <taxon>Bacteria</taxon>
        <taxon>Pseudomonadati</taxon>
        <taxon>Verrucomicrobiota</taxon>
        <taxon>Opitutia</taxon>
        <taxon>Puniceicoccales</taxon>
        <taxon>Pelagicoccaceae</taxon>
        <taxon>Pelagicoccus</taxon>
    </lineage>
</organism>
<dbReference type="InterPro" id="IPR013320">
    <property type="entry name" value="ConA-like_dom_sf"/>
</dbReference>
<dbReference type="EMBL" id="JAENIL010000006">
    <property type="protein sequence ID" value="MBK1876143.1"/>
    <property type="molecule type" value="Genomic_DNA"/>
</dbReference>
<evidence type="ECO:0000259" key="3">
    <source>
        <dbReference type="PROSITE" id="PS50853"/>
    </source>
</evidence>
<dbReference type="Gene3D" id="2.60.40.10">
    <property type="entry name" value="Immunoglobulins"/>
    <property type="match status" value="1"/>
</dbReference>
<protein>
    <submittedName>
        <fullName evidence="4">RICIN domain-containing protein</fullName>
    </submittedName>
</protein>